<keyword evidence="5 10" id="KW-0418">Kinase</keyword>
<dbReference type="PANTHER" id="PTHR32309:SF13">
    <property type="entry name" value="FERRIC ENTEROBACTIN TRANSPORT PROTEIN FEPE"/>
    <property type="match status" value="1"/>
</dbReference>
<evidence type="ECO:0000256" key="8">
    <source>
        <dbReference type="ARBA" id="ARBA00051245"/>
    </source>
</evidence>
<protein>
    <recommendedName>
        <fullName evidence="2">non-specific protein-tyrosine kinase</fullName>
        <ecNumber evidence="2">2.7.10.2</ecNumber>
    </recommendedName>
</protein>
<dbReference type="SUPFAM" id="SSF52540">
    <property type="entry name" value="P-loop containing nucleoside triphosphate hydrolases"/>
    <property type="match status" value="1"/>
</dbReference>
<keyword evidence="6" id="KW-0067">ATP-binding</keyword>
<dbReference type="InterPro" id="IPR050445">
    <property type="entry name" value="Bact_polysacc_biosynth/exp"/>
</dbReference>
<dbReference type="InterPro" id="IPR025669">
    <property type="entry name" value="AAA_dom"/>
</dbReference>
<dbReference type="PANTHER" id="PTHR32309">
    <property type="entry name" value="TYROSINE-PROTEIN KINASE"/>
    <property type="match status" value="1"/>
</dbReference>
<dbReference type="NCBIfam" id="TIGR01007">
    <property type="entry name" value="eps_fam"/>
    <property type="match status" value="1"/>
</dbReference>
<dbReference type="EMBL" id="JBHSOW010000042">
    <property type="protein sequence ID" value="MFC5649866.1"/>
    <property type="molecule type" value="Genomic_DNA"/>
</dbReference>
<dbReference type="GO" id="GO:0004715">
    <property type="term" value="F:non-membrane spanning protein tyrosine kinase activity"/>
    <property type="evidence" value="ECO:0007669"/>
    <property type="project" value="UniProtKB-EC"/>
</dbReference>
<gene>
    <name evidence="10" type="ORF">ACFPYJ_12175</name>
</gene>
<comment type="caution">
    <text evidence="10">The sequence shown here is derived from an EMBL/GenBank/DDBJ whole genome shotgun (WGS) entry which is preliminary data.</text>
</comment>
<evidence type="ECO:0000256" key="5">
    <source>
        <dbReference type="ARBA" id="ARBA00022777"/>
    </source>
</evidence>
<organism evidence="10 11">
    <name type="scientific">Paenibacillus solisilvae</name>
    <dbReference type="NCBI Taxonomy" id="2486751"/>
    <lineage>
        <taxon>Bacteria</taxon>
        <taxon>Bacillati</taxon>
        <taxon>Bacillota</taxon>
        <taxon>Bacilli</taxon>
        <taxon>Bacillales</taxon>
        <taxon>Paenibacillaceae</taxon>
        <taxon>Paenibacillus</taxon>
    </lineage>
</organism>
<evidence type="ECO:0000256" key="4">
    <source>
        <dbReference type="ARBA" id="ARBA00022741"/>
    </source>
</evidence>
<name>A0ABW0VVJ8_9BACL</name>
<dbReference type="InterPro" id="IPR005702">
    <property type="entry name" value="Wzc-like_C"/>
</dbReference>
<dbReference type="InterPro" id="IPR027417">
    <property type="entry name" value="P-loop_NTPase"/>
</dbReference>
<comment type="catalytic activity">
    <reaction evidence="8">
        <text>L-tyrosyl-[protein] + ATP = O-phospho-L-tyrosyl-[protein] + ADP + H(+)</text>
        <dbReference type="Rhea" id="RHEA:10596"/>
        <dbReference type="Rhea" id="RHEA-COMP:10136"/>
        <dbReference type="Rhea" id="RHEA-COMP:20101"/>
        <dbReference type="ChEBI" id="CHEBI:15378"/>
        <dbReference type="ChEBI" id="CHEBI:30616"/>
        <dbReference type="ChEBI" id="CHEBI:46858"/>
        <dbReference type="ChEBI" id="CHEBI:61978"/>
        <dbReference type="ChEBI" id="CHEBI:456216"/>
        <dbReference type="EC" id="2.7.10.2"/>
    </reaction>
</comment>
<dbReference type="CDD" id="cd05387">
    <property type="entry name" value="BY-kinase"/>
    <property type="match status" value="1"/>
</dbReference>
<dbReference type="EC" id="2.7.10.2" evidence="2"/>
<dbReference type="Pfam" id="PF13614">
    <property type="entry name" value="AAA_31"/>
    <property type="match status" value="1"/>
</dbReference>
<evidence type="ECO:0000313" key="10">
    <source>
        <dbReference type="EMBL" id="MFC5649866.1"/>
    </source>
</evidence>
<keyword evidence="7" id="KW-0829">Tyrosine-protein kinase</keyword>
<evidence type="ECO:0000256" key="2">
    <source>
        <dbReference type="ARBA" id="ARBA00011903"/>
    </source>
</evidence>
<feature type="domain" description="AAA" evidence="9">
    <location>
        <begin position="41"/>
        <end position="185"/>
    </location>
</feature>
<evidence type="ECO:0000256" key="7">
    <source>
        <dbReference type="ARBA" id="ARBA00023137"/>
    </source>
</evidence>
<reference evidence="11" key="1">
    <citation type="journal article" date="2019" name="Int. J. Syst. Evol. Microbiol.">
        <title>The Global Catalogue of Microorganisms (GCM) 10K type strain sequencing project: providing services to taxonomists for standard genome sequencing and annotation.</title>
        <authorList>
            <consortium name="The Broad Institute Genomics Platform"/>
            <consortium name="The Broad Institute Genome Sequencing Center for Infectious Disease"/>
            <person name="Wu L."/>
            <person name="Ma J."/>
        </authorList>
    </citation>
    <scope>NUCLEOTIDE SEQUENCE [LARGE SCALE GENOMIC DNA]</scope>
    <source>
        <strain evidence="11">CGMCC 1.3240</strain>
    </source>
</reference>
<evidence type="ECO:0000256" key="3">
    <source>
        <dbReference type="ARBA" id="ARBA00022679"/>
    </source>
</evidence>
<keyword evidence="4" id="KW-0547">Nucleotide-binding</keyword>
<proteinExistence type="inferred from homology"/>
<evidence type="ECO:0000256" key="1">
    <source>
        <dbReference type="ARBA" id="ARBA00007316"/>
    </source>
</evidence>
<evidence type="ECO:0000259" key="9">
    <source>
        <dbReference type="Pfam" id="PF13614"/>
    </source>
</evidence>
<dbReference type="Proteomes" id="UP001596047">
    <property type="component" value="Unassembled WGS sequence"/>
</dbReference>
<keyword evidence="11" id="KW-1185">Reference proteome</keyword>
<evidence type="ECO:0000313" key="11">
    <source>
        <dbReference type="Proteomes" id="UP001596047"/>
    </source>
</evidence>
<accession>A0ABW0VVJ8</accession>
<sequence length="227" mass="25144">MSRSTLNDQLITDSNPKSPISEAYKILRTNIEFSNVDEKIQTIMVTSTKMSEGKSTTSANLAVTYAQSNKRVLLIDADLRKPTQHHIFKLSNRFGLTSLLSHQNDLDHVLLQTSVDNLSVIPSGPIPPNPSEMLASKRMTALLEELKQRFDIIIIDTPPVLAVTDAQIVAAQCDGVIMVIDSGKVKKEAALKAKASLEKVKARLIGIVLNNIKRNSAEGYYYYYGER</sequence>
<dbReference type="RefSeq" id="WP_379188411.1">
    <property type="nucleotide sequence ID" value="NZ_JBHSOW010000042.1"/>
</dbReference>
<comment type="similarity">
    <text evidence="1">Belongs to the CpsD/CapB family.</text>
</comment>
<evidence type="ECO:0000256" key="6">
    <source>
        <dbReference type="ARBA" id="ARBA00022840"/>
    </source>
</evidence>
<dbReference type="Gene3D" id="3.40.50.300">
    <property type="entry name" value="P-loop containing nucleotide triphosphate hydrolases"/>
    <property type="match status" value="1"/>
</dbReference>
<keyword evidence="3 10" id="KW-0808">Transferase</keyword>